<proteinExistence type="predicted"/>
<dbReference type="Gene3D" id="3.90.1150.200">
    <property type="match status" value="1"/>
</dbReference>
<dbReference type="Pfam" id="PF08818">
    <property type="entry name" value="DUF1801"/>
    <property type="match status" value="1"/>
</dbReference>
<dbReference type="KEGG" id="camu:CA2015_4673"/>
<name>A0A0H4PLS1_9BACT</name>
<evidence type="ECO:0000259" key="1">
    <source>
        <dbReference type="Pfam" id="PF08818"/>
    </source>
</evidence>
<dbReference type="SUPFAM" id="SSF159888">
    <property type="entry name" value="YdhG-like"/>
    <property type="match status" value="1"/>
</dbReference>
<dbReference type="Proteomes" id="UP000036520">
    <property type="component" value="Chromosome"/>
</dbReference>
<dbReference type="OrthoDB" id="670608at2"/>
<gene>
    <name evidence="2" type="ORF">CA2015_4673</name>
</gene>
<organism evidence="2 3">
    <name type="scientific">Cyclobacterium amurskyense</name>
    <dbReference type="NCBI Taxonomy" id="320787"/>
    <lineage>
        <taxon>Bacteria</taxon>
        <taxon>Pseudomonadati</taxon>
        <taxon>Bacteroidota</taxon>
        <taxon>Cytophagia</taxon>
        <taxon>Cytophagales</taxon>
        <taxon>Cyclobacteriaceae</taxon>
        <taxon>Cyclobacterium</taxon>
    </lineage>
</organism>
<keyword evidence="3" id="KW-1185">Reference proteome</keyword>
<dbReference type="STRING" id="320787.CA2015_4673"/>
<dbReference type="EMBL" id="CP012040">
    <property type="protein sequence ID" value="AKP54003.1"/>
    <property type="molecule type" value="Genomic_DNA"/>
</dbReference>
<dbReference type="RefSeq" id="WP_048644038.1">
    <property type="nucleotide sequence ID" value="NZ_CP012040.1"/>
</dbReference>
<protein>
    <recommendedName>
        <fullName evidence="1">YdhG-like domain-containing protein</fullName>
    </recommendedName>
</protein>
<evidence type="ECO:0000313" key="2">
    <source>
        <dbReference type="EMBL" id="AKP54003.1"/>
    </source>
</evidence>
<reference evidence="2 3" key="1">
    <citation type="submission" date="2015-07" db="EMBL/GenBank/DDBJ databases">
        <authorList>
            <person name="Kim K.M."/>
        </authorList>
    </citation>
    <scope>NUCLEOTIDE SEQUENCE [LARGE SCALE GENOMIC DNA]</scope>
    <source>
        <strain evidence="2 3">KCTC 12363</strain>
    </source>
</reference>
<dbReference type="InterPro" id="IPR014922">
    <property type="entry name" value="YdhG-like"/>
</dbReference>
<evidence type="ECO:0000313" key="3">
    <source>
        <dbReference type="Proteomes" id="UP000036520"/>
    </source>
</evidence>
<accession>A0A0H4PLS1</accession>
<dbReference type="AlphaFoldDB" id="A0A0H4PLS1"/>
<feature type="domain" description="YdhG-like" evidence="1">
    <location>
        <begin position="16"/>
        <end position="108"/>
    </location>
</feature>
<sequence>MKKIDSFYHNTPEPERSVFLAISNFILSLDGNISTDLKYGMPFFSYKNKMCCYLWKDKKTNEPYFGIVEGNRINHPQLEKGNRSRMKILRVDPNLDIDIETIGEILNSVIALYKDGTIKTK</sequence>